<dbReference type="RefSeq" id="WP_109089171.1">
    <property type="nucleotide sequence ID" value="NZ_QEXO01000003.1"/>
</dbReference>
<evidence type="ECO:0000256" key="2">
    <source>
        <dbReference type="ARBA" id="ARBA00023125"/>
    </source>
</evidence>
<dbReference type="PANTHER" id="PTHR46796">
    <property type="entry name" value="HTH-TYPE TRANSCRIPTIONAL ACTIVATOR RHAS-RELATED"/>
    <property type="match status" value="1"/>
</dbReference>
<reference evidence="5 6" key="2">
    <citation type="submission" date="2018-05" db="EMBL/GenBank/DDBJ databases">
        <authorList>
            <person name="Lanie J.A."/>
            <person name="Ng W.-L."/>
            <person name="Kazmierczak K.M."/>
            <person name="Andrzejewski T.M."/>
            <person name="Davidsen T.M."/>
            <person name="Wayne K.J."/>
            <person name="Tettelin H."/>
            <person name="Glass J.I."/>
            <person name="Rusch D."/>
            <person name="Podicherti R."/>
            <person name="Tsui H.-C.T."/>
            <person name="Winkler M.E."/>
        </authorList>
    </citation>
    <scope>NUCLEOTIDE SEQUENCE [LARGE SCALE GENOMIC DNA]</scope>
    <source>
        <strain evidence="5 6">YBY</strain>
    </source>
</reference>
<name>A0A2U2BIL0_ALCFA</name>
<dbReference type="GO" id="GO:0043565">
    <property type="term" value="F:sequence-specific DNA binding"/>
    <property type="evidence" value="ECO:0007669"/>
    <property type="project" value="InterPro"/>
</dbReference>
<evidence type="ECO:0000313" key="6">
    <source>
        <dbReference type="Proteomes" id="UP000245216"/>
    </source>
</evidence>
<evidence type="ECO:0000256" key="3">
    <source>
        <dbReference type="ARBA" id="ARBA00023163"/>
    </source>
</evidence>
<evidence type="ECO:0000313" key="5">
    <source>
        <dbReference type="EMBL" id="PWE13855.1"/>
    </source>
</evidence>
<dbReference type="InterPro" id="IPR018062">
    <property type="entry name" value="HTH_AraC-typ_CS"/>
</dbReference>
<accession>A0A2U2BIL0</accession>
<dbReference type="EMBL" id="QEXO01000003">
    <property type="protein sequence ID" value="PWE13855.1"/>
    <property type="molecule type" value="Genomic_DNA"/>
</dbReference>
<dbReference type="SMART" id="SM00342">
    <property type="entry name" value="HTH_ARAC"/>
    <property type="match status" value="1"/>
</dbReference>
<dbReference type="GO" id="GO:0003700">
    <property type="term" value="F:DNA-binding transcription factor activity"/>
    <property type="evidence" value="ECO:0007669"/>
    <property type="project" value="InterPro"/>
</dbReference>
<dbReference type="PROSITE" id="PS01124">
    <property type="entry name" value="HTH_ARAC_FAMILY_2"/>
    <property type="match status" value="1"/>
</dbReference>
<dbReference type="Pfam" id="PF12833">
    <property type="entry name" value="HTH_18"/>
    <property type="match status" value="1"/>
</dbReference>
<reference evidence="5 6" key="1">
    <citation type="submission" date="2018-05" db="EMBL/GenBank/DDBJ databases">
        <title>Genome Sequence of an Efficient Indole-Degrading Bacterium, Alcaligenes sp.YBY.</title>
        <authorList>
            <person name="Yang B."/>
        </authorList>
    </citation>
    <scope>NUCLEOTIDE SEQUENCE [LARGE SCALE GENOMIC DNA]</scope>
    <source>
        <strain evidence="5 6">YBY</strain>
    </source>
</reference>
<gene>
    <name evidence="5" type="ORF">DF183_11850</name>
</gene>
<dbReference type="InterPro" id="IPR020449">
    <property type="entry name" value="Tscrpt_reg_AraC-type_HTH"/>
</dbReference>
<organism evidence="5 6">
    <name type="scientific">Alcaligenes faecalis</name>
    <dbReference type="NCBI Taxonomy" id="511"/>
    <lineage>
        <taxon>Bacteria</taxon>
        <taxon>Pseudomonadati</taxon>
        <taxon>Pseudomonadota</taxon>
        <taxon>Betaproteobacteria</taxon>
        <taxon>Burkholderiales</taxon>
        <taxon>Alcaligenaceae</taxon>
        <taxon>Alcaligenes</taxon>
    </lineage>
</organism>
<evidence type="ECO:0000259" key="4">
    <source>
        <dbReference type="PROSITE" id="PS01124"/>
    </source>
</evidence>
<dbReference type="PRINTS" id="PR00032">
    <property type="entry name" value="HTHARAC"/>
</dbReference>
<comment type="caution">
    <text evidence="5">The sequence shown here is derived from an EMBL/GenBank/DDBJ whole genome shotgun (WGS) entry which is preliminary data.</text>
</comment>
<dbReference type="PROSITE" id="PS00041">
    <property type="entry name" value="HTH_ARAC_FAMILY_1"/>
    <property type="match status" value="1"/>
</dbReference>
<sequence>MSTNYHWDTQALPPGQGAKLWTRAISQSFQHVQTQCYGQNFHGTLRSQRLGEVAINRLTAQPYRVSTSRPQTDQPWLFLNVHQQGHCRLIQNGREQWLPAGSLSLNVGTSPFTLDFVDEVTMTTLRLPLDGLLPYTGPLNDVVAQPLSPGASLHLLEHYLQGLLLSADGLRADQHDQAWRCLRDLLAMSINERRSAPLAPSTARYEDALGYLSDRLGDPALTIATLSEHLGMAPRTVQELFKTQGTTFTAQLMQLRLDAAAQLLRQTPSNTVAQVAYSVGFSDLSYFHRRFRRRFGITPGHFYGHGLES</sequence>
<dbReference type="Gene3D" id="1.10.10.60">
    <property type="entry name" value="Homeodomain-like"/>
    <property type="match status" value="1"/>
</dbReference>
<proteinExistence type="predicted"/>
<feature type="domain" description="HTH araC/xylS-type" evidence="4">
    <location>
        <begin position="206"/>
        <end position="305"/>
    </location>
</feature>
<keyword evidence="2" id="KW-0238">DNA-binding</keyword>
<dbReference type="PANTHER" id="PTHR46796:SF6">
    <property type="entry name" value="ARAC SUBFAMILY"/>
    <property type="match status" value="1"/>
</dbReference>
<evidence type="ECO:0000256" key="1">
    <source>
        <dbReference type="ARBA" id="ARBA00023015"/>
    </source>
</evidence>
<keyword evidence="1" id="KW-0805">Transcription regulation</keyword>
<dbReference type="InterPro" id="IPR009057">
    <property type="entry name" value="Homeodomain-like_sf"/>
</dbReference>
<protein>
    <recommendedName>
        <fullName evidence="4">HTH araC/xylS-type domain-containing protein</fullName>
    </recommendedName>
</protein>
<dbReference type="InterPro" id="IPR050204">
    <property type="entry name" value="AraC_XylS_family_regulators"/>
</dbReference>
<dbReference type="InterPro" id="IPR035418">
    <property type="entry name" value="AraC-bd_2"/>
</dbReference>
<dbReference type="Pfam" id="PF14525">
    <property type="entry name" value="AraC_binding_2"/>
    <property type="match status" value="1"/>
</dbReference>
<dbReference type="Proteomes" id="UP000245216">
    <property type="component" value="Unassembled WGS sequence"/>
</dbReference>
<dbReference type="InterPro" id="IPR018060">
    <property type="entry name" value="HTH_AraC"/>
</dbReference>
<dbReference type="AlphaFoldDB" id="A0A2U2BIL0"/>
<dbReference type="SUPFAM" id="SSF46689">
    <property type="entry name" value="Homeodomain-like"/>
    <property type="match status" value="1"/>
</dbReference>
<keyword evidence="3" id="KW-0804">Transcription</keyword>
<dbReference type="STRING" id="511.UZ73_13070"/>